<evidence type="ECO:0000313" key="2">
    <source>
        <dbReference type="EMBL" id="SBV98411.1"/>
    </source>
</evidence>
<proteinExistence type="predicted"/>
<sequence length="605" mass="66153">MDRFERKPLPGLVTLFLVQAYCWLACLFPAHIAFTFLQTDRYFSAEAFLWAGASLVLSVIAVAAVVGIHTRSSWGIAAGRLFCIGCILAGLAGCMRLFGILDFPLGWSSYYGYSPSFFQNGTLLLVSIAMYVPVMLAWYTYFGGSRAVREAFPDRDDPLPPLSPLPPLGVGLLMVLCWIFLAAKATFFTCLWFDLGRENLAVFWRALLLASPGIVFPAVILWMVRKPGARLIPLLGVLAGWFFLSHATGNYGLIQFLLKDTGIETVSLYSLFTLLGMTPAPVAVLGIYCGILAWRFVSLPEEGAWIARPGGTGENLRDGLPLVSVLILYLSHVWVTFALMGATSIFKTFDRERWPGLVLAALCAVLVILGVWLVFARLRSRKPVSRSGGGLFFAGSIVCAALYAVSFLQMYMEGGSLEWFYRIVIPNGAIFAGLGILGFVLLARDGAPGRNVPAMPLAVSCFILFVVCSMGDEMVKAAVDVVMALRGGDGESSYPWGRDAVFRYQAAGFWLSWLVCPAIVICLIRKRLQSLGVLYAVCVVWLLGILADQVLAIGGSFLGRGSMYMGVQSFVEVQIVLTAILLFMFYSAASREFAAWRAARQRPEA</sequence>
<feature type="transmembrane region" description="Helical" evidence="1">
    <location>
        <begin position="162"/>
        <end position="183"/>
    </location>
</feature>
<feature type="transmembrane region" description="Helical" evidence="1">
    <location>
        <begin position="531"/>
        <end position="558"/>
    </location>
</feature>
<keyword evidence="1" id="KW-1133">Transmembrane helix</keyword>
<feature type="transmembrane region" description="Helical" evidence="1">
    <location>
        <begin position="274"/>
        <end position="298"/>
    </location>
</feature>
<feature type="transmembrane region" description="Helical" evidence="1">
    <location>
        <begin position="319"/>
        <end position="342"/>
    </location>
</feature>
<organism evidence="2">
    <name type="scientific">uncultured delta proteobacterium</name>
    <dbReference type="NCBI Taxonomy" id="34034"/>
    <lineage>
        <taxon>Bacteria</taxon>
        <taxon>Deltaproteobacteria</taxon>
        <taxon>environmental samples</taxon>
    </lineage>
</organism>
<protein>
    <submittedName>
        <fullName evidence="2">Uncharacterized protein</fullName>
    </submittedName>
</protein>
<feature type="transmembrane region" description="Helical" evidence="1">
    <location>
        <begin position="454"/>
        <end position="472"/>
    </location>
</feature>
<dbReference type="AlphaFoldDB" id="A0A212JG82"/>
<feature type="transmembrane region" description="Helical" evidence="1">
    <location>
        <begin position="203"/>
        <end position="224"/>
    </location>
</feature>
<feature type="transmembrane region" description="Helical" evidence="1">
    <location>
        <begin position="81"/>
        <end position="101"/>
    </location>
</feature>
<name>A0A212JG82_9DELT</name>
<feature type="transmembrane region" description="Helical" evidence="1">
    <location>
        <begin position="121"/>
        <end position="141"/>
    </location>
</feature>
<feature type="transmembrane region" description="Helical" evidence="1">
    <location>
        <begin position="12"/>
        <end position="36"/>
    </location>
</feature>
<feature type="transmembrane region" description="Helical" evidence="1">
    <location>
        <begin position="388"/>
        <end position="407"/>
    </location>
</feature>
<evidence type="ECO:0000256" key="1">
    <source>
        <dbReference type="SAM" id="Phobius"/>
    </source>
</evidence>
<feature type="transmembrane region" description="Helical" evidence="1">
    <location>
        <begin position="354"/>
        <end position="376"/>
    </location>
</feature>
<dbReference type="EMBL" id="FLUQ01000001">
    <property type="protein sequence ID" value="SBV98411.1"/>
    <property type="molecule type" value="Genomic_DNA"/>
</dbReference>
<reference evidence="2" key="1">
    <citation type="submission" date="2016-04" db="EMBL/GenBank/DDBJ databases">
        <authorList>
            <person name="Evans L.H."/>
            <person name="Alamgir A."/>
            <person name="Owens N."/>
            <person name="Weber N.D."/>
            <person name="Virtaneva K."/>
            <person name="Barbian K."/>
            <person name="Babar A."/>
            <person name="Rosenke K."/>
        </authorList>
    </citation>
    <scope>NUCLEOTIDE SEQUENCE</scope>
    <source>
        <strain evidence="2">86</strain>
    </source>
</reference>
<feature type="transmembrane region" description="Helical" evidence="1">
    <location>
        <begin position="570"/>
        <end position="589"/>
    </location>
</feature>
<accession>A0A212JG82</accession>
<feature type="transmembrane region" description="Helical" evidence="1">
    <location>
        <begin position="231"/>
        <end position="254"/>
    </location>
</feature>
<keyword evidence="1" id="KW-0812">Transmembrane</keyword>
<feature type="transmembrane region" description="Helical" evidence="1">
    <location>
        <begin position="419"/>
        <end position="442"/>
    </location>
</feature>
<gene>
    <name evidence="2" type="ORF">KL86DPRO_11385</name>
</gene>
<keyword evidence="1" id="KW-0472">Membrane</keyword>
<feature type="transmembrane region" description="Helical" evidence="1">
    <location>
        <begin position="48"/>
        <end position="69"/>
    </location>
</feature>
<feature type="transmembrane region" description="Helical" evidence="1">
    <location>
        <begin position="502"/>
        <end position="524"/>
    </location>
</feature>